<evidence type="ECO:0000256" key="6">
    <source>
        <dbReference type="ARBA" id="ARBA00022840"/>
    </source>
</evidence>
<feature type="domain" description="RecF/RecN/SMC N-terminal" evidence="11">
    <location>
        <begin position="2"/>
        <end position="509"/>
    </location>
</feature>
<evidence type="ECO:0000256" key="9">
    <source>
        <dbReference type="PIRNR" id="PIRNR003128"/>
    </source>
</evidence>
<dbReference type="GO" id="GO:0006281">
    <property type="term" value="P:DNA repair"/>
    <property type="evidence" value="ECO:0007669"/>
    <property type="project" value="UniProtKB-KW"/>
</dbReference>
<keyword evidence="4" id="KW-0547">Nucleotide-binding</keyword>
<dbReference type="PANTHER" id="PTHR11059:SF0">
    <property type="entry name" value="DNA REPAIR PROTEIN RECN"/>
    <property type="match status" value="1"/>
</dbReference>
<dbReference type="FunFam" id="3.40.50.300:FF:000356">
    <property type="entry name" value="DNA repair protein RecN"/>
    <property type="match status" value="1"/>
</dbReference>
<name>A0A1E5Q9P5_9PROT</name>
<keyword evidence="13" id="KW-1185">Reference proteome</keyword>
<dbReference type="STRING" id="28181.BEN30_07750"/>
<dbReference type="InterPro" id="IPR003395">
    <property type="entry name" value="RecF/RecN/SMC_N"/>
</dbReference>
<dbReference type="GO" id="GO:0043590">
    <property type="term" value="C:bacterial nucleoid"/>
    <property type="evidence" value="ECO:0007669"/>
    <property type="project" value="TreeGrafter"/>
</dbReference>
<dbReference type="OrthoDB" id="9806954at2"/>
<evidence type="ECO:0000259" key="11">
    <source>
        <dbReference type="Pfam" id="PF02463"/>
    </source>
</evidence>
<dbReference type="RefSeq" id="WP_069957476.1">
    <property type="nucleotide sequence ID" value="NZ_MCGG01000018.1"/>
</dbReference>
<feature type="coiled-coil region" evidence="10">
    <location>
        <begin position="167"/>
        <end position="194"/>
    </location>
</feature>
<dbReference type="CDD" id="cd03241">
    <property type="entry name" value="ABC_RecN"/>
    <property type="match status" value="2"/>
</dbReference>
<evidence type="ECO:0000256" key="7">
    <source>
        <dbReference type="ARBA" id="ARBA00023204"/>
    </source>
</evidence>
<dbReference type="GO" id="GO:0006310">
    <property type="term" value="P:DNA recombination"/>
    <property type="evidence" value="ECO:0007669"/>
    <property type="project" value="InterPro"/>
</dbReference>
<evidence type="ECO:0000256" key="8">
    <source>
        <dbReference type="ARBA" id="ARBA00033408"/>
    </source>
</evidence>
<comment type="similarity">
    <text evidence="2 9">Belongs to the RecN family.</text>
</comment>
<reference evidence="13" key="1">
    <citation type="submission" date="2016-07" db="EMBL/GenBank/DDBJ databases">
        <authorList>
            <person name="Florea S."/>
            <person name="Webb J.S."/>
            <person name="Jaromczyk J."/>
            <person name="Schardl C.L."/>
        </authorList>
    </citation>
    <scope>NUCLEOTIDE SEQUENCE [LARGE SCALE GENOMIC DNA]</scope>
    <source>
        <strain evidence="13">MV-1</strain>
    </source>
</reference>
<gene>
    <name evidence="12" type="ORF">BEN30_07750</name>
</gene>
<evidence type="ECO:0000256" key="1">
    <source>
        <dbReference type="ARBA" id="ARBA00003618"/>
    </source>
</evidence>
<evidence type="ECO:0000256" key="2">
    <source>
        <dbReference type="ARBA" id="ARBA00009441"/>
    </source>
</evidence>
<evidence type="ECO:0000256" key="5">
    <source>
        <dbReference type="ARBA" id="ARBA00022763"/>
    </source>
</evidence>
<keyword evidence="7 9" id="KW-0234">DNA repair</keyword>
<dbReference type="SUPFAM" id="SSF52540">
    <property type="entry name" value="P-loop containing nucleoside triphosphate hydrolases"/>
    <property type="match status" value="2"/>
</dbReference>
<dbReference type="PANTHER" id="PTHR11059">
    <property type="entry name" value="DNA REPAIR PROTEIN RECN"/>
    <property type="match status" value="1"/>
</dbReference>
<organism evidence="12 13">
    <name type="scientific">Magnetovibrio blakemorei</name>
    <dbReference type="NCBI Taxonomy" id="28181"/>
    <lineage>
        <taxon>Bacteria</taxon>
        <taxon>Pseudomonadati</taxon>
        <taxon>Pseudomonadota</taxon>
        <taxon>Alphaproteobacteria</taxon>
        <taxon>Rhodospirillales</taxon>
        <taxon>Magnetovibrionaceae</taxon>
        <taxon>Magnetovibrio</taxon>
    </lineage>
</organism>
<dbReference type="PIRSF" id="PIRSF003128">
    <property type="entry name" value="RecN"/>
    <property type="match status" value="1"/>
</dbReference>
<evidence type="ECO:0000256" key="3">
    <source>
        <dbReference type="ARBA" id="ARBA00021315"/>
    </source>
</evidence>
<dbReference type="Proteomes" id="UP000095347">
    <property type="component" value="Unassembled WGS sequence"/>
</dbReference>
<sequence length="558" mass="59892">MLSRLSIRDVVLIERLELDFSQGLCVLTGETGAGKSILLDSLGLALGARAEARLVRHGADQAVVTAEFDLPANNPTYALLEEHGLSVRGEPLMLRRTLGTDGRSRAFINDQSVSVGLLRQIGEELVEVHGQFDNQRLLNPATHIGLLDAHGGHGALRAEAGRAHHIWREAVRERQRAEDELETAKRDEDYLRHAVEEFRALNPAEGEEAHLANERQLLMHGEKLIDAMNAANKALEGGHGVERMLRDALRALEPVAEKAEGLLDATLKALDSAAEQVALTVNELDIAAGRVDLDPRHLEQVEERLFALRALARKHNVDVVNLPDLFARLTQQLEGIESGGQHLEQLAHAEAQARGTYAQVATALSQARREAALGLDQAVRTELEPLRLGTADFRTTIATSADEASWGESGWDRVAFEVATNPGAPAGPLGKIASGGELSRFMLALKVVLAQSDPVPTLVFDEVDSGIGGAVADAVGQRLARLGEDVQVLVVTHSPQVAARGLAHWHVSKSEEGGAVRTSVTTLSRPERADEIARMLAGANVTSEARAAAQSLLAGAAE</sequence>
<dbReference type="EMBL" id="MCGG01000018">
    <property type="protein sequence ID" value="OEJ67887.1"/>
    <property type="molecule type" value="Genomic_DNA"/>
</dbReference>
<proteinExistence type="inferred from homology"/>
<evidence type="ECO:0000256" key="4">
    <source>
        <dbReference type="ARBA" id="ARBA00022741"/>
    </source>
</evidence>
<dbReference type="AlphaFoldDB" id="A0A1E5Q9P5"/>
<dbReference type="InterPro" id="IPR004604">
    <property type="entry name" value="DNA_recomb/repair_RecN"/>
</dbReference>
<comment type="function">
    <text evidence="1 9">May be involved in recombinational repair of damaged DNA.</text>
</comment>
<dbReference type="GO" id="GO:0005524">
    <property type="term" value="F:ATP binding"/>
    <property type="evidence" value="ECO:0007669"/>
    <property type="project" value="UniProtKB-KW"/>
</dbReference>
<dbReference type="Pfam" id="PF02463">
    <property type="entry name" value="SMC_N"/>
    <property type="match status" value="1"/>
</dbReference>
<dbReference type="InterPro" id="IPR027417">
    <property type="entry name" value="P-loop_NTPase"/>
</dbReference>
<keyword evidence="5 9" id="KW-0227">DNA damage</keyword>
<protein>
    <recommendedName>
        <fullName evidence="3 9">DNA repair protein RecN</fullName>
    </recommendedName>
    <alternativeName>
        <fullName evidence="8 9">Recombination protein N</fullName>
    </alternativeName>
</protein>
<evidence type="ECO:0000313" key="13">
    <source>
        <dbReference type="Proteomes" id="UP000095347"/>
    </source>
</evidence>
<accession>A0A1E5Q9P5</accession>
<evidence type="ECO:0000313" key="12">
    <source>
        <dbReference type="EMBL" id="OEJ67887.1"/>
    </source>
</evidence>
<dbReference type="NCBIfam" id="TIGR00634">
    <property type="entry name" value="recN"/>
    <property type="match status" value="1"/>
</dbReference>
<keyword evidence="6" id="KW-0067">ATP-binding</keyword>
<evidence type="ECO:0000256" key="10">
    <source>
        <dbReference type="SAM" id="Coils"/>
    </source>
</evidence>
<dbReference type="FunFam" id="3.40.50.300:FF:000319">
    <property type="entry name" value="DNA repair protein RecN"/>
    <property type="match status" value="1"/>
</dbReference>
<keyword evidence="10" id="KW-0175">Coiled coil</keyword>
<comment type="caution">
    <text evidence="12">The sequence shown here is derived from an EMBL/GenBank/DDBJ whole genome shotgun (WGS) entry which is preliminary data.</text>
</comment>
<dbReference type="GO" id="GO:0009432">
    <property type="term" value="P:SOS response"/>
    <property type="evidence" value="ECO:0007669"/>
    <property type="project" value="TreeGrafter"/>
</dbReference>
<dbReference type="NCBIfam" id="NF008121">
    <property type="entry name" value="PRK10869.1"/>
    <property type="match status" value="1"/>
</dbReference>
<dbReference type="Gene3D" id="3.40.50.300">
    <property type="entry name" value="P-loop containing nucleotide triphosphate hydrolases"/>
    <property type="match status" value="2"/>
</dbReference>